<gene>
    <name evidence="2" type="ORF">ATANTOWER_012452</name>
</gene>
<feature type="transmembrane region" description="Helical" evidence="1">
    <location>
        <begin position="53"/>
        <end position="75"/>
    </location>
</feature>
<feature type="transmembrane region" description="Helical" evidence="1">
    <location>
        <begin position="109"/>
        <end position="126"/>
    </location>
</feature>
<keyword evidence="1" id="KW-1133">Transmembrane helix</keyword>
<evidence type="ECO:0000313" key="2">
    <source>
        <dbReference type="EMBL" id="MED6257137.1"/>
    </source>
</evidence>
<name>A0ABU7C333_9TELE</name>
<dbReference type="EMBL" id="JAHUTI010078942">
    <property type="protein sequence ID" value="MED6257137.1"/>
    <property type="molecule type" value="Genomic_DNA"/>
</dbReference>
<dbReference type="Proteomes" id="UP001345963">
    <property type="component" value="Unassembled WGS sequence"/>
</dbReference>
<proteinExistence type="predicted"/>
<evidence type="ECO:0000256" key="1">
    <source>
        <dbReference type="SAM" id="Phobius"/>
    </source>
</evidence>
<sequence>MGDVRLCMNEDGGRKEVQHFRFPLIRFTGKWFTAAPGGHMAELQQLQSETAGYLIQLLKALFLLCLSLALIKIFYELSITTVPPYGFFSRANSYIFDQLWMFEHFHLKWEGTVFLAVFTAFIAIRVW</sequence>
<evidence type="ECO:0000313" key="3">
    <source>
        <dbReference type="Proteomes" id="UP001345963"/>
    </source>
</evidence>
<keyword evidence="3" id="KW-1185">Reference proteome</keyword>
<keyword evidence="1" id="KW-0812">Transmembrane</keyword>
<organism evidence="2 3">
    <name type="scientific">Ataeniobius toweri</name>
    <dbReference type="NCBI Taxonomy" id="208326"/>
    <lineage>
        <taxon>Eukaryota</taxon>
        <taxon>Metazoa</taxon>
        <taxon>Chordata</taxon>
        <taxon>Craniata</taxon>
        <taxon>Vertebrata</taxon>
        <taxon>Euteleostomi</taxon>
        <taxon>Actinopterygii</taxon>
        <taxon>Neopterygii</taxon>
        <taxon>Teleostei</taxon>
        <taxon>Neoteleostei</taxon>
        <taxon>Acanthomorphata</taxon>
        <taxon>Ovalentaria</taxon>
        <taxon>Atherinomorphae</taxon>
        <taxon>Cyprinodontiformes</taxon>
        <taxon>Goodeidae</taxon>
        <taxon>Ataeniobius</taxon>
    </lineage>
</organism>
<protein>
    <submittedName>
        <fullName evidence="2">Uncharacterized protein</fullName>
    </submittedName>
</protein>
<reference evidence="2 3" key="1">
    <citation type="submission" date="2021-07" db="EMBL/GenBank/DDBJ databases">
        <authorList>
            <person name="Palmer J.M."/>
        </authorList>
    </citation>
    <scope>NUCLEOTIDE SEQUENCE [LARGE SCALE GENOMIC DNA]</scope>
    <source>
        <strain evidence="2 3">AT_MEX2019</strain>
        <tissue evidence="2">Muscle</tissue>
    </source>
</reference>
<comment type="caution">
    <text evidence="2">The sequence shown here is derived from an EMBL/GenBank/DDBJ whole genome shotgun (WGS) entry which is preliminary data.</text>
</comment>
<keyword evidence="1" id="KW-0472">Membrane</keyword>
<accession>A0ABU7C333</accession>